<feature type="domain" description="Major facilitator superfamily (MFS) profile" evidence="6">
    <location>
        <begin position="18"/>
        <end position="482"/>
    </location>
</feature>
<dbReference type="PANTHER" id="PTHR42718:SF39">
    <property type="entry name" value="ACTINORHODIN TRANSPORTER-RELATED"/>
    <property type="match status" value="1"/>
</dbReference>
<feature type="transmembrane region" description="Helical" evidence="5">
    <location>
        <begin position="378"/>
        <end position="400"/>
    </location>
</feature>
<dbReference type="Proteomes" id="UP000315983">
    <property type="component" value="Unassembled WGS sequence"/>
</dbReference>
<keyword evidence="3 5" id="KW-1133">Transmembrane helix</keyword>
<evidence type="ECO:0000256" key="1">
    <source>
        <dbReference type="ARBA" id="ARBA00004651"/>
    </source>
</evidence>
<reference evidence="7 8" key="1">
    <citation type="submission" date="2019-06" db="EMBL/GenBank/DDBJ databases">
        <title>Sequencing the genomes of 1000 actinobacteria strains.</title>
        <authorList>
            <person name="Klenk H.-P."/>
        </authorList>
    </citation>
    <scope>NUCLEOTIDE SEQUENCE [LARGE SCALE GENOMIC DNA]</scope>
    <source>
        <strain evidence="7 8">DSM 44819</strain>
    </source>
</reference>
<feature type="transmembrane region" description="Helical" evidence="5">
    <location>
        <begin position="56"/>
        <end position="72"/>
    </location>
</feature>
<dbReference type="InterPro" id="IPR011701">
    <property type="entry name" value="MFS"/>
</dbReference>
<dbReference type="InterPro" id="IPR036259">
    <property type="entry name" value="MFS_trans_sf"/>
</dbReference>
<keyword evidence="4 5" id="KW-0472">Membrane</keyword>
<evidence type="ECO:0000256" key="5">
    <source>
        <dbReference type="SAM" id="Phobius"/>
    </source>
</evidence>
<dbReference type="RefSeq" id="WP_249039819.1">
    <property type="nucleotide sequence ID" value="NZ_BOQM01000047.1"/>
</dbReference>
<evidence type="ECO:0000256" key="3">
    <source>
        <dbReference type="ARBA" id="ARBA00022989"/>
    </source>
</evidence>
<dbReference type="SUPFAM" id="SSF103473">
    <property type="entry name" value="MFS general substrate transporter"/>
    <property type="match status" value="1"/>
</dbReference>
<feature type="transmembrane region" description="Helical" evidence="5">
    <location>
        <begin position="452"/>
        <end position="476"/>
    </location>
</feature>
<name>A0A542XLJ6_SALAC</name>
<feature type="transmembrane region" description="Helical" evidence="5">
    <location>
        <begin position="21"/>
        <end position="44"/>
    </location>
</feature>
<dbReference type="GeneID" id="93771115"/>
<evidence type="ECO:0000313" key="8">
    <source>
        <dbReference type="Proteomes" id="UP000315983"/>
    </source>
</evidence>
<comment type="subcellular location">
    <subcellularLocation>
        <location evidence="1">Cell membrane</location>
        <topology evidence="1">Multi-pass membrane protein</topology>
    </subcellularLocation>
</comment>
<feature type="transmembrane region" description="Helical" evidence="5">
    <location>
        <begin position="214"/>
        <end position="230"/>
    </location>
</feature>
<dbReference type="GO" id="GO:0022857">
    <property type="term" value="F:transmembrane transporter activity"/>
    <property type="evidence" value="ECO:0007669"/>
    <property type="project" value="InterPro"/>
</dbReference>
<feature type="transmembrane region" description="Helical" evidence="5">
    <location>
        <begin position="242"/>
        <end position="258"/>
    </location>
</feature>
<proteinExistence type="predicted"/>
<feature type="transmembrane region" description="Helical" evidence="5">
    <location>
        <begin position="84"/>
        <end position="102"/>
    </location>
</feature>
<feature type="transmembrane region" description="Helical" evidence="5">
    <location>
        <begin position="171"/>
        <end position="194"/>
    </location>
</feature>
<feature type="transmembrane region" description="Helical" evidence="5">
    <location>
        <begin position="345"/>
        <end position="366"/>
    </location>
</feature>
<keyword evidence="2 5" id="KW-0812">Transmembrane</keyword>
<organism evidence="7 8">
    <name type="scientific">Salinispora arenicola</name>
    <dbReference type="NCBI Taxonomy" id="168697"/>
    <lineage>
        <taxon>Bacteria</taxon>
        <taxon>Bacillati</taxon>
        <taxon>Actinomycetota</taxon>
        <taxon>Actinomycetes</taxon>
        <taxon>Micromonosporales</taxon>
        <taxon>Micromonosporaceae</taxon>
        <taxon>Salinispora</taxon>
    </lineage>
</organism>
<comment type="caution">
    <text evidence="7">The sequence shown here is derived from an EMBL/GenBank/DDBJ whole genome shotgun (WGS) entry which is preliminary data.</text>
</comment>
<dbReference type="Pfam" id="PF07690">
    <property type="entry name" value="MFS_1"/>
    <property type="match status" value="1"/>
</dbReference>
<feature type="transmembrane region" description="Helical" evidence="5">
    <location>
        <begin position="428"/>
        <end position="446"/>
    </location>
</feature>
<feature type="transmembrane region" description="Helical" evidence="5">
    <location>
        <begin position="313"/>
        <end position="333"/>
    </location>
</feature>
<protein>
    <submittedName>
        <fullName evidence="7">Putative MFS family arabinose efflux permease</fullName>
    </submittedName>
</protein>
<evidence type="ECO:0000259" key="6">
    <source>
        <dbReference type="PROSITE" id="PS50850"/>
    </source>
</evidence>
<evidence type="ECO:0000313" key="7">
    <source>
        <dbReference type="EMBL" id="TQL36722.1"/>
    </source>
</evidence>
<evidence type="ECO:0000256" key="4">
    <source>
        <dbReference type="ARBA" id="ARBA00023136"/>
    </source>
</evidence>
<feature type="transmembrane region" description="Helical" evidence="5">
    <location>
        <begin position="279"/>
        <end position="301"/>
    </location>
</feature>
<evidence type="ECO:0000256" key="2">
    <source>
        <dbReference type="ARBA" id="ARBA00022692"/>
    </source>
</evidence>
<sequence length="483" mass="50700">MRRKATLTALPRWRRWSMVGVGQLVVFLGVATGAMLVIAVPEIVNTFAANEDDQQWLVAGFSLAYGLVQVPSGRLGDLWGHREVLVGGLVLYGLAGITASLAMSSLWLVIAVLVLGGALGAVIPQVYGLSQQLFSYEERGFTYGLLGVAVAVGIGSGPIMGGLLVDTSPALGWRLVFFAAGIFGVLAAALGYWLVPTTGSRGSGRISWRKADPVGIVLLGVGVTALWLPMVEDHTLRSFDRWVSATVGVSFLVGFVFWDRQRARRGLALFYLGLLRIRSYGFGVLITLLFGAYDSLFYVLAVYLQEGVGHEPLTAGIVMAPAALGAAAGALIGGRMVKRAGWRTVAIGLLVALSGLIVVVVADIFLPTLDSPHSAAMPLLVAGLGAGLVISGTGSSLTFIPSETLTLSKVPTEQAGSAAGMLTTAHRFGLSAGTVIVSTALFATLRRTGDDWLAAFRVALLIIAGFTFLALVANFANLWKGKP</sequence>
<dbReference type="GO" id="GO:0005886">
    <property type="term" value="C:plasma membrane"/>
    <property type="evidence" value="ECO:0007669"/>
    <property type="project" value="UniProtKB-SubCell"/>
</dbReference>
<dbReference type="EMBL" id="VFOL01000001">
    <property type="protein sequence ID" value="TQL36722.1"/>
    <property type="molecule type" value="Genomic_DNA"/>
</dbReference>
<gene>
    <name evidence="7" type="ORF">FB564_1840</name>
</gene>
<accession>A0A542XLJ6</accession>
<dbReference type="PANTHER" id="PTHR42718">
    <property type="entry name" value="MAJOR FACILITATOR SUPERFAMILY MULTIDRUG TRANSPORTER MFSC"/>
    <property type="match status" value="1"/>
</dbReference>
<dbReference type="PROSITE" id="PS50850">
    <property type="entry name" value="MFS"/>
    <property type="match status" value="1"/>
</dbReference>
<dbReference type="InterPro" id="IPR020846">
    <property type="entry name" value="MFS_dom"/>
</dbReference>
<feature type="transmembrane region" description="Helical" evidence="5">
    <location>
        <begin position="141"/>
        <end position="165"/>
    </location>
</feature>
<feature type="transmembrane region" description="Helical" evidence="5">
    <location>
        <begin position="108"/>
        <end position="129"/>
    </location>
</feature>
<dbReference type="Gene3D" id="1.20.1250.20">
    <property type="entry name" value="MFS general substrate transporter like domains"/>
    <property type="match status" value="1"/>
</dbReference>
<dbReference type="AlphaFoldDB" id="A0A542XLJ6"/>